<name>A0AAP2GP18_9BACT</name>
<dbReference type="SUPFAM" id="SSF52172">
    <property type="entry name" value="CheY-like"/>
    <property type="match status" value="1"/>
</dbReference>
<organism evidence="1 2">
    <name type="scientific">Chryseosolibacter histidini</name>
    <dbReference type="NCBI Taxonomy" id="2782349"/>
    <lineage>
        <taxon>Bacteria</taxon>
        <taxon>Pseudomonadati</taxon>
        <taxon>Bacteroidota</taxon>
        <taxon>Cytophagia</taxon>
        <taxon>Cytophagales</taxon>
        <taxon>Chryseotaleaceae</taxon>
        <taxon>Chryseosolibacter</taxon>
    </lineage>
</organism>
<sequence length="159" mass="18292">METSVEPIRATEPLNVLLIGNNPIDMSKTLEQIKQVRGRKIITEIAFDLRSIVERLMNFSPNFILIDDNIGRAELNQAVETLARTRKTKDIPITVIKNSNYQESSASSGVLDYILKQNFSPESLYNAIRNSLKFRRTQLYLYKAYARRKGQLRRLAFLA</sequence>
<dbReference type="AlphaFoldDB" id="A0AAP2GP18"/>
<keyword evidence="2" id="KW-1185">Reference proteome</keyword>
<proteinExistence type="predicted"/>
<evidence type="ECO:0008006" key="3">
    <source>
        <dbReference type="Google" id="ProtNLM"/>
    </source>
</evidence>
<dbReference type="Gene3D" id="3.40.50.2300">
    <property type="match status" value="1"/>
</dbReference>
<dbReference type="InterPro" id="IPR011006">
    <property type="entry name" value="CheY-like_superfamily"/>
</dbReference>
<protein>
    <recommendedName>
        <fullName evidence="3">Response regulator</fullName>
    </recommendedName>
</protein>
<dbReference type="EMBL" id="JAHESF010000016">
    <property type="protein sequence ID" value="MBT1698603.1"/>
    <property type="molecule type" value="Genomic_DNA"/>
</dbReference>
<evidence type="ECO:0000313" key="2">
    <source>
        <dbReference type="Proteomes" id="UP001319200"/>
    </source>
</evidence>
<comment type="caution">
    <text evidence="1">The sequence shown here is derived from an EMBL/GenBank/DDBJ whole genome shotgun (WGS) entry which is preliminary data.</text>
</comment>
<reference evidence="1 2" key="1">
    <citation type="submission" date="2021-05" db="EMBL/GenBank/DDBJ databases">
        <title>A Polyphasic approach of four new species of the genus Ohtaekwangia: Ohtaekwangia histidinii sp. nov., Ohtaekwangia cretensis sp. nov., Ohtaekwangia indiensis sp. nov., Ohtaekwangia reichenbachii sp. nov. from diverse environment.</title>
        <authorList>
            <person name="Octaviana S."/>
        </authorList>
    </citation>
    <scope>NUCLEOTIDE SEQUENCE [LARGE SCALE GENOMIC DNA]</scope>
    <source>
        <strain evidence="1 2">PWU4</strain>
    </source>
</reference>
<dbReference type="RefSeq" id="WP_254165057.1">
    <property type="nucleotide sequence ID" value="NZ_JAHESF010000016.1"/>
</dbReference>
<gene>
    <name evidence="1" type="ORF">KK083_17050</name>
</gene>
<evidence type="ECO:0000313" key="1">
    <source>
        <dbReference type="EMBL" id="MBT1698603.1"/>
    </source>
</evidence>
<dbReference type="Proteomes" id="UP001319200">
    <property type="component" value="Unassembled WGS sequence"/>
</dbReference>
<accession>A0AAP2GP18</accession>